<sequence>MFSLSRKIVDWTLQPTLEAKGSVRPLKMALQIRKKKSELVHHRNGDSV</sequence>
<reference evidence="1 2" key="1">
    <citation type="submission" date="2023-12" db="EMBL/GenBank/DDBJ databases">
        <title>Novel species of the genus Arcicella isolated from rivers.</title>
        <authorList>
            <person name="Lu H."/>
        </authorList>
    </citation>
    <scope>NUCLEOTIDE SEQUENCE [LARGE SCALE GENOMIC DNA]</scope>
    <source>
        <strain evidence="1 2">DC25W</strain>
    </source>
</reference>
<proteinExistence type="predicted"/>
<accession>A0ABU5SQ81</accession>
<dbReference type="EMBL" id="JAYGIM010000021">
    <property type="protein sequence ID" value="MEA5429413.1"/>
    <property type="molecule type" value="Genomic_DNA"/>
</dbReference>
<dbReference type="Proteomes" id="UP001302222">
    <property type="component" value="Unassembled WGS sequence"/>
</dbReference>
<gene>
    <name evidence="1" type="ORF">VB798_22665</name>
</gene>
<name>A0ABU5SQ81_9BACT</name>
<evidence type="ECO:0000313" key="2">
    <source>
        <dbReference type="Proteomes" id="UP001302222"/>
    </source>
</evidence>
<keyword evidence="2" id="KW-1185">Reference proteome</keyword>
<evidence type="ECO:0000313" key="1">
    <source>
        <dbReference type="EMBL" id="MEA5429413.1"/>
    </source>
</evidence>
<dbReference type="RefSeq" id="WP_323689525.1">
    <property type="nucleotide sequence ID" value="NZ_JAYGIM010000021.1"/>
</dbReference>
<organism evidence="1 2">
    <name type="scientific">Arcicella lustrica</name>
    <dbReference type="NCBI Taxonomy" id="2984196"/>
    <lineage>
        <taxon>Bacteria</taxon>
        <taxon>Pseudomonadati</taxon>
        <taxon>Bacteroidota</taxon>
        <taxon>Cytophagia</taxon>
        <taxon>Cytophagales</taxon>
        <taxon>Flectobacillaceae</taxon>
        <taxon>Arcicella</taxon>
    </lineage>
</organism>
<comment type="caution">
    <text evidence="1">The sequence shown here is derived from an EMBL/GenBank/DDBJ whole genome shotgun (WGS) entry which is preliminary data.</text>
</comment>
<protein>
    <submittedName>
        <fullName evidence="1">Uncharacterized protein</fullName>
    </submittedName>
</protein>